<name>A0A1H7G049_9LACT</name>
<evidence type="ECO:0000256" key="1">
    <source>
        <dbReference type="HAMAP-Rule" id="MF_01575"/>
    </source>
</evidence>
<reference evidence="3" key="1">
    <citation type="submission" date="2016-10" db="EMBL/GenBank/DDBJ databases">
        <authorList>
            <person name="Varghese N."/>
            <person name="Submissions S."/>
        </authorList>
    </citation>
    <scope>NUCLEOTIDE SEQUENCE [LARGE SCALE GENOMIC DNA]</scope>
    <source>
        <strain evidence="3">DSM 19183</strain>
    </source>
</reference>
<organism evidence="2 3">
    <name type="scientific">Alkalibacterium pelagium</name>
    <dbReference type="NCBI Taxonomy" id="426702"/>
    <lineage>
        <taxon>Bacteria</taxon>
        <taxon>Bacillati</taxon>
        <taxon>Bacillota</taxon>
        <taxon>Bacilli</taxon>
        <taxon>Lactobacillales</taxon>
        <taxon>Carnobacteriaceae</taxon>
        <taxon>Alkalibacterium</taxon>
    </lineage>
</organism>
<evidence type="ECO:0000313" key="3">
    <source>
        <dbReference type="Proteomes" id="UP000199081"/>
    </source>
</evidence>
<dbReference type="EMBL" id="FNZU01000002">
    <property type="protein sequence ID" value="SEK31686.1"/>
    <property type="molecule type" value="Genomic_DNA"/>
</dbReference>
<dbReference type="Proteomes" id="UP000199081">
    <property type="component" value="Unassembled WGS sequence"/>
</dbReference>
<sequence>MFLNIEWEEKFIKKLYVSGYRSYEVSVFAEDDPKLHYIKLYFEKRLIDYIHEGLEWVIISGNIGTELWMGEVVLKVKTDYPDLKLAVLLPFTNFQSNWNEKNQGLFNTIIEKADYLNYTSNTDYQNPGQLKNNQEFIIRNTDGCLLFYDTEHEGKVKFFYEAAKRYQEMSTYEVDLISFDELQWFITDLEEEQFDQI</sequence>
<dbReference type="NCBIfam" id="NF010181">
    <property type="entry name" value="PRK13660.1"/>
    <property type="match status" value="1"/>
</dbReference>
<keyword evidence="3" id="KW-1185">Reference proteome</keyword>
<dbReference type="Gene3D" id="3.40.50.450">
    <property type="match status" value="1"/>
</dbReference>
<protein>
    <recommendedName>
        <fullName evidence="1">UPF0398 protein SAMN04488099_10215</fullName>
    </recommendedName>
</protein>
<dbReference type="STRING" id="426702.SAMN04488099_10215"/>
<dbReference type="AlphaFoldDB" id="A0A1H7G049"/>
<dbReference type="InterPro" id="IPR010697">
    <property type="entry name" value="YspA"/>
</dbReference>
<dbReference type="RefSeq" id="WP_246117623.1">
    <property type="nucleotide sequence ID" value="NZ_BJYC01000003.1"/>
</dbReference>
<dbReference type="HAMAP" id="MF_01575">
    <property type="entry name" value="UPF0398"/>
    <property type="match status" value="1"/>
</dbReference>
<dbReference type="PIRSF" id="PIRSF021290">
    <property type="entry name" value="DUF1273"/>
    <property type="match status" value="1"/>
</dbReference>
<accession>A0A1H7G049</accession>
<dbReference type="SUPFAM" id="SSF102405">
    <property type="entry name" value="MCP/YpsA-like"/>
    <property type="match status" value="1"/>
</dbReference>
<dbReference type="PANTHER" id="PTHR38440">
    <property type="entry name" value="UPF0398 PROTEIN YPSA"/>
    <property type="match status" value="1"/>
</dbReference>
<evidence type="ECO:0000313" key="2">
    <source>
        <dbReference type="EMBL" id="SEK31686.1"/>
    </source>
</evidence>
<comment type="similarity">
    <text evidence="1">Belongs to the UPF0398 family.</text>
</comment>
<proteinExistence type="inferred from homology"/>
<gene>
    <name evidence="2" type="ORF">SAMN04488099_10215</name>
</gene>
<dbReference type="PANTHER" id="PTHR38440:SF1">
    <property type="entry name" value="UPF0398 PROTEIN SPR0331"/>
    <property type="match status" value="1"/>
</dbReference>
<dbReference type="Pfam" id="PF06908">
    <property type="entry name" value="YpsA"/>
    <property type="match status" value="1"/>
</dbReference>